<evidence type="ECO:0000256" key="2">
    <source>
        <dbReference type="ARBA" id="ARBA00004225"/>
    </source>
</evidence>
<evidence type="ECO:0000256" key="7">
    <source>
        <dbReference type="ARBA" id="ARBA00022660"/>
    </source>
</evidence>
<dbReference type="PANTHER" id="PTHR43507:SF20">
    <property type="entry name" value="NADH-UBIQUINONE OXIDOREDUCTASE CHAIN 4"/>
    <property type="match status" value="1"/>
</dbReference>
<name>S4SUF4_TERCY</name>
<feature type="transmembrane region" description="Helical" evidence="17">
    <location>
        <begin position="378"/>
        <end position="398"/>
    </location>
</feature>
<dbReference type="PRINTS" id="PR01437">
    <property type="entry name" value="NUOXDRDTASE4"/>
</dbReference>
<comment type="catalytic activity">
    <reaction evidence="16 17">
        <text>a ubiquinone + NADH + 5 H(+)(in) = a ubiquinol + NAD(+) + 4 H(+)(out)</text>
        <dbReference type="Rhea" id="RHEA:29091"/>
        <dbReference type="Rhea" id="RHEA-COMP:9565"/>
        <dbReference type="Rhea" id="RHEA-COMP:9566"/>
        <dbReference type="ChEBI" id="CHEBI:15378"/>
        <dbReference type="ChEBI" id="CHEBI:16389"/>
        <dbReference type="ChEBI" id="CHEBI:17976"/>
        <dbReference type="ChEBI" id="CHEBI:57540"/>
        <dbReference type="ChEBI" id="CHEBI:57945"/>
        <dbReference type="EC" id="7.1.1.2"/>
    </reaction>
</comment>
<evidence type="ECO:0000256" key="17">
    <source>
        <dbReference type="RuleBase" id="RU003297"/>
    </source>
</evidence>
<keyword evidence="11 17" id="KW-1133">Transmembrane helix</keyword>
<keyword evidence="14 17" id="KW-0496">Mitochondrion</keyword>
<evidence type="ECO:0000256" key="6">
    <source>
        <dbReference type="ARBA" id="ARBA00022448"/>
    </source>
</evidence>
<feature type="transmembrane region" description="Helical" evidence="17">
    <location>
        <begin position="242"/>
        <end position="263"/>
    </location>
</feature>
<keyword evidence="6 17" id="KW-0813">Transport</keyword>
<dbReference type="AlphaFoldDB" id="S4SUF4"/>
<feature type="transmembrane region" description="Helical" evidence="17">
    <location>
        <begin position="298"/>
        <end position="319"/>
    </location>
</feature>
<accession>S4SUF4</accession>
<dbReference type="GO" id="GO:0031966">
    <property type="term" value="C:mitochondrial membrane"/>
    <property type="evidence" value="ECO:0007669"/>
    <property type="project" value="UniProtKB-SubCell"/>
</dbReference>
<dbReference type="Pfam" id="PF00361">
    <property type="entry name" value="Proton_antipo_M"/>
    <property type="match status" value="1"/>
</dbReference>
<dbReference type="PANTHER" id="PTHR43507">
    <property type="entry name" value="NADH-UBIQUINONE OXIDOREDUCTASE CHAIN 4"/>
    <property type="match status" value="1"/>
</dbReference>
<feature type="domain" description="NADH:quinone oxidoreductase/Mrp antiporter transmembrane" evidence="18">
    <location>
        <begin position="104"/>
        <end position="387"/>
    </location>
</feature>
<dbReference type="InterPro" id="IPR003918">
    <property type="entry name" value="NADH_UbQ_OxRdtase"/>
</dbReference>
<keyword evidence="15 17" id="KW-0472">Membrane</keyword>
<dbReference type="InterPro" id="IPR001750">
    <property type="entry name" value="ND/Mrp_TM"/>
</dbReference>
<evidence type="ECO:0000256" key="16">
    <source>
        <dbReference type="ARBA" id="ARBA00049551"/>
    </source>
</evidence>
<evidence type="ECO:0000256" key="11">
    <source>
        <dbReference type="ARBA" id="ARBA00022989"/>
    </source>
</evidence>
<dbReference type="Pfam" id="PF01059">
    <property type="entry name" value="Oxidored_q5_N"/>
    <property type="match status" value="1"/>
</dbReference>
<evidence type="ECO:0000259" key="18">
    <source>
        <dbReference type="Pfam" id="PF00361"/>
    </source>
</evidence>
<keyword evidence="10 17" id="KW-0249">Electron transport</keyword>
<evidence type="ECO:0000256" key="10">
    <source>
        <dbReference type="ARBA" id="ARBA00022982"/>
    </source>
</evidence>
<keyword evidence="12 17" id="KW-0520">NAD</keyword>
<gene>
    <name evidence="20" type="primary">ND4</name>
</gene>
<evidence type="ECO:0000256" key="15">
    <source>
        <dbReference type="ARBA" id="ARBA00023136"/>
    </source>
</evidence>
<proteinExistence type="inferred from homology"/>
<comment type="function">
    <text evidence="17">Core subunit of the mitochondrial membrane respiratory chain NADH dehydrogenase (Complex I) which catalyzes electron transfer from NADH through the respiratory chain, using ubiquinone as an electron acceptor. Essential for the catalytic activity and assembly of complex I.</text>
</comment>
<keyword evidence="7 17" id="KW-0679">Respiratory chain</keyword>
<dbReference type="GO" id="GO:0015990">
    <property type="term" value="P:electron transport coupled proton transport"/>
    <property type="evidence" value="ECO:0007669"/>
    <property type="project" value="TreeGrafter"/>
</dbReference>
<feature type="transmembrane region" description="Helical" evidence="17">
    <location>
        <begin position="109"/>
        <end position="130"/>
    </location>
</feature>
<feature type="transmembrane region" description="Helical" evidence="17">
    <location>
        <begin position="270"/>
        <end position="292"/>
    </location>
</feature>
<feature type="transmembrane region" description="Helical" evidence="17">
    <location>
        <begin position="85"/>
        <end position="103"/>
    </location>
</feature>
<feature type="transmembrane region" description="Helical" evidence="17">
    <location>
        <begin position="54"/>
        <end position="73"/>
    </location>
</feature>
<feature type="transmembrane region" description="Helical" evidence="17">
    <location>
        <begin position="213"/>
        <end position="236"/>
    </location>
</feature>
<feature type="transmembrane region" description="Helical" evidence="17">
    <location>
        <begin position="137"/>
        <end position="159"/>
    </location>
</feature>
<comment type="subcellular location">
    <subcellularLocation>
        <location evidence="2 17">Mitochondrion membrane</location>
        <topology evidence="2 17">Multi-pass membrane protein</topology>
    </subcellularLocation>
</comment>
<evidence type="ECO:0000256" key="3">
    <source>
        <dbReference type="ARBA" id="ARBA00009025"/>
    </source>
</evidence>
<dbReference type="EC" id="7.1.1.2" evidence="4 17"/>
<dbReference type="InterPro" id="IPR000260">
    <property type="entry name" value="NADH4_N"/>
</dbReference>
<evidence type="ECO:0000259" key="19">
    <source>
        <dbReference type="Pfam" id="PF01059"/>
    </source>
</evidence>
<feature type="transmembrane region" description="Helical" evidence="17">
    <location>
        <begin position="7"/>
        <end position="34"/>
    </location>
</feature>
<evidence type="ECO:0000256" key="13">
    <source>
        <dbReference type="ARBA" id="ARBA00023075"/>
    </source>
</evidence>
<organism evidence="20">
    <name type="scientific">Teredus cylindricus</name>
    <name type="common">Bark beetle</name>
    <dbReference type="NCBI Taxonomy" id="295808"/>
    <lineage>
        <taxon>Eukaryota</taxon>
        <taxon>Metazoa</taxon>
        <taxon>Ecdysozoa</taxon>
        <taxon>Arthropoda</taxon>
        <taxon>Hexapoda</taxon>
        <taxon>Insecta</taxon>
        <taxon>Pterygota</taxon>
        <taxon>Neoptera</taxon>
        <taxon>Endopterygota</taxon>
        <taxon>Coleoptera</taxon>
        <taxon>Polyphaga</taxon>
        <taxon>Cucujiformia</taxon>
        <taxon>Coccinelloidea</taxon>
        <taxon>Bothrideridae</taxon>
        <taxon>Teredus</taxon>
    </lineage>
</organism>
<evidence type="ECO:0000313" key="20">
    <source>
        <dbReference type="EMBL" id="AFQ62342.1"/>
    </source>
</evidence>
<evidence type="ECO:0000256" key="8">
    <source>
        <dbReference type="ARBA" id="ARBA00022692"/>
    </source>
</evidence>
<evidence type="ECO:0000256" key="14">
    <source>
        <dbReference type="ARBA" id="ARBA00023128"/>
    </source>
</evidence>
<dbReference type="GO" id="GO:0048039">
    <property type="term" value="F:ubiquinone binding"/>
    <property type="evidence" value="ECO:0007669"/>
    <property type="project" value="TreeGrafter"/>
</dbReference>
<keyword evidence="13 17" id="KW-0830">Ubiquinone</keyword>
<evidence type="ECO:0000256" key="12">
    <source>
        <dbReference type="ARBA" id="ARBA00023027"/>
    </source>
</evidence>
<feature type="transmembrane region" description="Helical" evidence="17">
    <location>
        <begin position="179"/>
        <end position="201"/>
    </location>
</feature>
<evidence type="ECO:0000256" key="9">
    <source>
        <dbReference type="ARBA" id="ARBA00022967"/>
    </source>
</evidence>
<evidence type="ECO:0000256" key="1">
    <source>
        <dbReference type="ARBA" id="ARBA00003257"/>
    </source>
</evidence>
<feature type="domain" description="NADH:ubiquinone oxidoreductase chain 4 N-terminal" evidence="19">
    <location>
        <begin position="1"/>
        <end position="101"/>
    </location>
</feature>
<keyword evidence="9" id="KW-1278">Translocase</keyword>
<keyword evidence="8 17" id="KW-0812">Transmembrane</keyword>
<reference evidence="20" key="1">
    <citation type="submission" date="2012-07" db="EMBL/GenBank/DDBJ databases">
        <title>Mitogenomics of the Coleoptera under dense taxon sampling.</title>
        <authorList>
            <person name="Timmermans M.J.T.N."/>
            <person name="Lim J."/>
            <person name="Dodsworth S."/>
            <person name="Haran J."/>
            <person name="Ahrens D."/>
            <person name="Bocak L."/>
            <person name="London A."/>
            <person name="Culverwell L."/>
            <person name="Vogler A.P."/>
        </authorList>
    </citation>
    <scope>NUCLEOTIDE SEQUENCE</scope>
</reference>
<sequence>MMKMIMFMLVLILLSFNINFWLVQYFLFLFMFMLMLYYPYSFFSSISMMMGFDILSYSLVLLSVWICTLMIMASEKIYKNNNYKNLFIFILLILLMSLMMTFLSMNLFIFYLFFEISLIPTLILIIGWGYQPERIQAGMYLLFYTLMASLPMMVVIFYFYKDIGSLDFWFMNKNYNNLLIYLCVNMVFFIKMPMFMFHLWLPKAHVEAPVAGSMILAGIMLKLGGYGMLRLMVMFMEIGMKINFFFINLSLIGGLVISFICIRQSDIKSLIAYSSVAHMGLVMCGILTLNYWGMCGALVMMLAHGLCSSGLFCLANISYERLMSRSLYLNKGLINLMPSMSLWWFLLSSSNMAAPPSFNLLGEIMLINSLLSYSKYSMIMLMMLSFFSAVYSLYLYSYTQHGKIYSGVYSIYSGFFREYLLLFLHWVPLNFLILKSDLFSLWL</sequence>
<dbReference type="EMBL" id="JX313684">
    <property type="protein sequence ID" value="AFQ62342.1"/>
    <property type="molecule type" value="Genomic_DNA"/>
</dbReference>
<evidence type="ECO:0000256" key="5">
    <source>
        <dbReference type="ARBA" id="ARBA00021006"/>
    </source>
</evidence>
<dbReference type="GO" id="GO:0003954">
    <property type="term" value="F:NADH dehydrogenase activity"/>
    <property type="evidence" value="ECO:0007669"/>
    <property type="project" value="TreeGrafter"/>
</dbReference>
<evidence type="ECO:0000256" key="4">
    <source>
        <dbReference type="ARBA" id="ARBA00012944"/>
    </source>
</evidence>
<comment type="function">
    <text evidence="1">Core subunit of the mitochondrial membrane respiratory chain NADH dehydrogenase (Complex I) that is believed to belong to the minimal assembly required for catalysis. Complex I functions in the transfer of electrons from NADH to the respiratory chain. The immediate electron acceptor for the enzyme is believed to be ubiquinone.</text>
</comment>
<protein>
    <recommendedName>
        <fullName evidence="5 17">NADH-ubiquinone oxidoreductase chain 4</fullName>
        <ecNumber evidence="4 17">7.1.1.2</ecNumber>
    </recommendedName>
</protein>
<dbReference type="GO" id="GO:0008137">
    <property type="term" value="F:NADH dehydrogenase (ubiquinone) activity"/>
    <property type="evidence" value="ECO:0007669"/>
    <property type="project" value="UniProtKB-UniRule"/>
</dbReference>
<dbReference type="GO" id="GO:0042773">
    <property type="term" value="P:ATP synthesis coupled electron transport"/>
    <property type="evidence" value="ECO:0007669"/>
    <property type="project" value="InterPro"/>
</dbReference>
<comment type="similarity">
    <text evidence="3 17">Belongs to the complex I subunit 4 family.</text>
</comment>
<geneLocation type="mitochondrion" evidence="20"/>